<keyword evidence="7 15" id="KW-0479">Metal-binding</keyword>
<dbReference type="SUPFAM" id="SSF81653">
    <property type="entry name" value="Calcium ATPase, transduction domain A"/>
    <property type="match status" value="1"/>
</dbReference>
<dbReference type="Proteomes" id="UP001595683">
    <property type="component" value="Unassembled WGS sequence"/>
</dbReference>
<accession>A0ABV7V073</accession>
<dbReference type="Gene3D" id="2.70.150.10">
    <property type="entry name" value="Calcium-transporting ATPase, cytoplasmic transduction domain A"/>
    <property type="match status" value="1"/>
</dbReference>
<dbReference type="EMBL" id="JBHRYE010000007">
    <property type="protein sequence ID" value="MFC3670579.1"/>
    <property type="molecule type" value="Genomic_DNA"/>
</dbReference>
<keyword evidence="6 15" id="KW-0812">Transmembrane</keyword>
<reference evidence="18" key="1">
    <citation type="journal article" date="2019" name="Int. J. Syst. Evol. Microbiol.">
        <title>The Global Catalogue of Microorganisms (GCM) 10K type strain sequencing project: providing services to taxonomists for standard genome sequencing and annotation.</title>
        <authorList>
            <consortium name="The Broad Institute Genomics Platform"/>
            <consortium name="The Broad Institute Genome Sequencing Center for Infectious Disease"/>
            <person name="Wu L."/>
            <person name="Ma J."/>
        </authorList>
    </citation>
    <scope>NUCLEOTIDE SEQUENCE [LARGE SCALE GENOMIC DNA]</scope>
    <source>
        <strain evidence="18">KCTC 42224</strain>
    </source>
</reference>
<dbReference type="CDD" id="cd00371">
    <property type="entry name" value="HMA"/>
    <property type="match status" value="1"/>
</dbReference>
<dbReference type="PROSITE" id="PS50846">
    <property type="entry name" value="HMA_2"/>
    <property type="match status" value="1"/>
</dbReference>
<keyword evidence="13" id="KW-0406">Ion transport</keyword>
<dbReference type="PROSITE" id="PS00154">
    <property type="entry name" value="ATPASE_E1_E2"/>
    <property type="match status" value="1"/>
</dbReference>
<dbReference type="PRINTS" id="PR00119">
    <property type="entry name" value="CATATPASE"/>
</dbReference>
<feature type="transmembrane region" description="Helical" evidence="15">
    <location>
        <begin position="133"/>
        <end position="150"/>
    </location>
</feature>
<dbReference type="NCBIfam" id="TIGR01525">
    <property type="entry name" value="ATPase-IB_hvy"/>
    <property type="match status" value="1"/>
</dbReference>
<dbReference type="Pfam" id="PF00702">
    <property type="entry name" value="Hydrolase"/>
    <property type="match status" value="1"/>
</dbReference>
<evidence type="ECO:0000313" key="18">
    <source>
        <dbReference type="Proteomes" id="UP001595683"/>
    </source>
</evidence>
<evidence type="ECO:0000256" key="15">
    <source>
        <dbReference type="RuleBase" id="RU362081"/>
    </source>
</evidence>
<organism evidence="17 18">
    <name type="scientific">Novosphingobium pokkalii</name>
    <dbReference type="NCBI Taxonomy" id="1770194"/>
    <lineage>
        <taxon>Bacteria</taxon>
        <taxon>Pseudomonadati</taxon>
        <taxon>Pseudomonadota</taxon>
        <taxon>Alphaproteobacteria</taxon>
        <taxon>Sphingomonadales</taxon>
        <taxon>Sphingomonadaceae</taxon>
        <taxon>Novosphingobium</taxon>
    </lineage>
</organism>
<dbReference type="PANTHER" id="PTHR43520">
    <property type="entry name" value="ATP7, ISOFORM B"/>
    <property type="match status" value="1"/>
</dbReference>
<dbReference type="SUPFAM" id="SSF55008">
    <property type="entry name" value="HMA, heavy metal-associated domain"/>
    <property type="match status" value="1"/>
</dbReference>
<keyword evidence="10" id="KW-0460">Magnesium</keyword>
<gene>
    <name evidence="17" type="ORF">ACFOOT_03990</name>
</gene>
<dbReference type="Gene3D" id="3.40.1110.10">
    <property type="entry name" value="Calcium-transporting ATPase, cytoplasmic domain N"/>
    <property type="match status" value="1"/>
</dbReference>
<evidence type="ECO:0000256" key="1">
    <source>
        <dbReference type="ARBA" id="ARBA00004651"/>
    </source>
</evidence>
<evidence type="ECO:0000256" key="6">
    <source>
        <dbReference type="ARBA" id="ARBA00022692"/>
    </source>
</evidence>
<dbReference type="InterPro" id="IPR018303">
    <property type="entry name" value="ATPase_P-typ_P_site"/>
</dbReference>
<evidence type="ECO:0000256" key="3">
    <source>
        <dbReference type="ARBA" id="ARBA00022448"/>
    </source>
</evidence>
<evidence type="ECO:0000256" key="5">
    <source>
        <dbReference type="ARBA" id="ARBA00022553"/>
    </source>
</evidence>
<dbReference type="InterPro" id="IPR027256">
    <property type="entry name" value="P-typ_ATPase_IB"/>
</dbReference>
<feature type="transmembrane region" description="Helical" evidence="15">
    <location>
        <begin position="667"/>
        <end position="686"/>
    </location>
</feature>
<feature type="transmembrane region" description="Helical" evidence="15">
    <location>
        <begin position="101"/>
        <end position="121"/>
    </location>
</feature>
<feature type="domain" description="HMA" evidence="16">
    <location>
        <begin position="20"/>
        <end position="85"/>
    </location>
</feature>
<dbReference type="NCBIfam" id="TIGR01512">
    <property type="entry name" value="ATPase-IB2_Cd"/>
    <property type="match status" value="1"/>
</dbReference>
<evidence type="ECO:0000256" key="14">
    <source>
        <dbReference type="ARBA" id="ARBA00023136"/>
    </source>
</evidence>
<dbReference type="Gene3D" id="3.40.50.1000">
    <property type="entry name" value="HAD superfamily/HAD-like"/>
    <property type="match status" value="1"/>
</dbReference>
<evidence type="ECO:0000313" key="17">
    <source>
        <dbReference type="EMBL" id="MFC3670579.1"/>
    </source>
</evidence>
<feature type="transmembrane region" description="Helical" evidence="15">
    <location>
        <begin position="194"/>
        <end position="212"/>
    </location>
</feature>
<dbReference type="PANTHER" id="PTHR43520:SF5">
    <property type="entry name" value="CATION-TRANSPORTING P-TYPE ATPASE-RELATED"/>
    <property type="match status" value="1"/>
</dbReference>
<feature type="transmembrane region" description="Helical" evidence="15">
    <location>
        <begin position="350"/>
        <end position="368"/>
    </location>
</feature>
<dbReference type="InterPro" id="IPR017969">
    <property type="entry name" value="Heavy-metal-associated_CS"/>
</dbReference>
<keyword evidence="9 15" id="KW-0067">ATP-binding</keyword>
<keyword evidence="4 15" id="KW-1003">Cell membrane</keyword>
<dbReference type="InterPro" id="IPR036163">
    <property type="entry name" value="HMA_dom_sf"/>
</dbReference>
<evidence type="ECO:0000256" key="10">
    <source>
        <dbReference type="ARBA" id="ARBA00022842"/>
    </source>
</evidence>
<comment type="caution">
    <text evidence="17">The sequence shown here is derived from an EMBL/GenBank/DDBJ whole genome shotgun (WGS) entry which is preliminary data.</text>
</comment>
<dbReference type="InterPro" id="IPR036412">
    <property type="entry name" value="HAD-like_sf"/>
</dbReference>
<dbReference type="InterPro" id="IPR023214">
    <property type="entry name" value="HAD_sf"/>
</dbReference>
<dbReference type="Gene3D" id="3.30.70.100">
    <property type="match status" value="1"/>
</dbReference>
<keyword evidence="12 15" id="KW-1133">Transmembrane helix</keyword>
<feature type="transmembrane region" description="Helical" evidence="15">
    <location>
        <begin position="170"/>
        <end position="188"/>
    </location>
</feature>
<evidence type="ECO:0000256" key="11">
    <source>
        <dbReference type="ARBA" id="ARBA00022967"/>
    </source>
</evidence>
<evidence type="ECO:0000256" key="13">
    <source>
        <dbReference type="ARBA" id="ARBA00023065"/>
    </source>
</evidence>
<dbReference type="InterPro" id="IPR006121">
    <property type="entry name" value="HMA_dom"/>
</dbReference>
<dbReference type="InterPro" id="IPR001757">
    <property type="entry name" value="P_typ_ATPase"/>
</dbReference>
<evidence type="ECO:0000256" key="12">
    <source>
        <dbReference type="ARBA" id="ARBA00022989"/>
    </source>
</evidence>
<dbReference type="InterPro" id="IPR023299">
    <property type="entry name" value="ATPase_P-typ_cyto_dom_N"/>
</dbReference>
<dbReference type="PRINTS" id="PR00943">
    <property type="entry name" value="CUATPASE"/>
</dbReference>
<dbReference type="PROSITE" id="PS01047">
    <property type="entry name" value="HMA_1"/>
    <property type="match status" value="1"/>
</dbReference>
<keyword evidence="8 15" id="KW-0547">Nucleotide-binding</keyword>
<dbReference type="InterPro" id="IPR008250">
    <property type="entry name" value="ATPase_P-typ_transduc_dom_A_sf"/>
</dbReference>
<evidence type="ECO:0000256" key="4">
    <source>
        <dbReference type="ARBA" id="ARBA00022475"/>
    </source>
</evidence>
<dbReference type="NCBIfam" id="TIGR01511">
    <property type="entry name" value="ATPase-IB1_Cu"/>
    <property type="match status" value="1"/>
</dbReference>
<protein>
    <submittedName>
        <fullName evidence="17">Heavy metal translocating P-type ATPase</fullName>
    </submittedName>
</protein>
<proteinExistence type="inferred from homology"/>
<sequence>MTQAAQTLDRPGAAGAAGQVHTALSVPGMHCAGCMGKVERALGGVSGVTTARANLTARSVGVTHAEAVTVPDLVAALANAGFAAQPRATVLEQAPSAVRPLLAPLAVAAFACMNVMLLSVSVWSGADGTTRDLFHWLSALIGVPAIVYAGRPFFRSAWGALRHGRTNMDVPISIGVTLATALSFYETVTHGAEAWFDGTLMLLFFLLAGRALDAMMRDRARAGVDALLRQAAPGALVVAADGTTAWLAAADLAPGMVMRVAAGERLAADGVVLRGASRLDRALLTGESAPVPAGVGDAVLAGTLNADAPLDVEVRAIGEDTALAEIARLMEAAGQSRSRYVRIADRASRLYAPAVHSLAALTFAGWMLAGAGFYHALVIAIAVLIITCPCALGLAVPVAQVVAAGALMKRGVLIKDGSALERLAEVDRVLIDKTGTLTLGRPVPDAGALDALTPDEAGVALALASHSRHPLSQGLAEALAGRGVKAQPLAQVEEVVGRGITALWHEVPVSLGRPSSPTGGMAAALALGADPVRLIGYADALRPDAVMALDALRGLGLEASILSGDNAQAVAQVARQTGLTAQASASPHDKHDAIARLAAGGRRVLMVGDGLNDGPALAAAYASIAPGTASDVGRQAAEVVFTGASLMALPRSVRMARATMRVVRQNFALAIAYNLLAVPLAMAGLVTPLIAAVAMSTSSLIVVANSLRLSLVKEQRA</sequence>
<dbReference type="Pfam" id="PF00122">
    <property type="entry name" value="E1-E2_ATPase"/>
    <property type="match status" value="1"/>
</dbReference>
<evidence type="ECO:0000259" key="16">
    <source>
        <dbReference type="PROSITE" id="PS50846"/>
    </source>
</evidence>
<dbReference type="NCBIfam" id="TIGR01494">
    <property type="entry name" value="ATPase_P-type"/>
    <property type="match status" value="2"/>
</dbReference>
<keyword evidence="11" id="KW-1278">Translocase</keyword>
<feature type="transmembrane region" description="Helical" evidence="15">
    <location>
        <begin position="374"/>
        <end position="407"/>
    </location>
</feature>
<name>A0ABV7V073_9SPHN</name>
<evidence type="ECO:0000256" key="8">
    <source>
        <dbReference type="ARBA" id="ARBA00022741"/>
    </source>
</evidence>
<dbReference type="RefSeq" id="WP_191323120.1">
    <property type="nucleotide sequence ID" value="NZ_BMZP01000003.1"/>
</dbReference>
<evidence type="ECO:0000256" key="7">
    <source>
        <dbReference type="ARBA" id="ARBA00022723"/>
    </source>
</evidence>
<comment type="similarity">
    <text evidence="2 15">Belongs to the cation transport ATPase (P-type) (TC 3.A.3) family. Type IB subfamily.</text>
</comment>
<keyword evidence="3" id="KW-0813">Transport</keyword>
<dbReference type="InterPro" id="IPR023298">
    <property type="entry name" value="ATPase_P-typ_TM_dom_sf"/>
</dbReference>
<evidence type="ECO:0000256" key="9">
    <source>
        <dbReference type="ARBA" id="ARBA00022840"/>
    </source>
</evidence>
<feature type="transmembrane region" description="Helical" evidence="15">
    <location>
        <begin position="692"/>
        <end position="711"/>
    </location>
</feature>
<dbReference type="Pfam" id="PF00403">
    <property type="entry name" value="HMA"/>
    <property type="match status" value="1"/>
</dbReference>
<keyword evidence="5" id="KW-0597">Phosphoprotein</keyword>
<comment type="subcellular location">
    <subcellularLocation>
        <location evidence="1">Cell membrane</location>
        <topology evidence="1">Multi-pass membrane protein</topology>
    </subcellularLocation>
</comment>
<keyword evidence="18" id="KW-1185">Reference proteome</keyword>
<dbReference type="SUPFAM" id="SSF56784">
    <property type="entry name" value="HAD-like"/>
    <property type="match status" value="1"/>
</dbReference>
<dbReference type="SUPFAM" id="SSF81665">
    <property type="entry name" value="Calcium ATPase, transmembrane domain M"/>
    <property type="match status" value="1"/>
</dbReference>
<keyword evidence="14 15" id="KW-0472">Membrane</keyword>
<dbReference type="InterPro" id="IPR059000">
    <property type="entry name" value="ATPase_P-type_domA"/>
</dbReference>
<evidence type="ECO:0000256" key="2">
    <source>
        <dbReference type="ARBA" id="ARBA00006024"/>
    </source>
</evidence>